<dbReference type="Gene3D" id="3.30.70.1450">
    <property type="entry name" value="Regulator of K+ conductance, C-terminal domain"/>
    <property type="match status" value="1"/>
</dbReference>
<accession>A0A1S2LVL7</accession>
<evidence type="ECO:0000259" key="1">
    <source>
        <dbReference type="PROSITE" id="PS51202"/>
    </source>
</evidence>
<keyword evidence="3" id="KW-1185">Reference proteome</keyword>
<organism evidence="2 3">
    <name type="scientific">Anaerobacillus alkalilacustris</name>
    <dbReference type="NCBI Taxonomy" id="393763"/>
    <lineage>
        <taxon>Bacteria</taxon>
        <taxon>Bacillati</taxon>
        <taxon>Bacillota</taxon>
        <taxon>Bacilli</taxon>
        <taxon>Bacillales</taxon>
        <taxon>Bacillaceae</taxon>
        <taxon>Anaerobacillus</taxon>
    </lineage>
</organism>
<name>A0A1S2LVL7_9BACI</name>
<reference evidence="2 3" key="1">
    <citation type="submission" date="2016-10" db="EMBL/GenBank/DDBJ databases">
        <title>Draft genome sequences of four alkaliphilic bacteria belonging to the Anaerobacillus genus.</title>
        <authorList>
            <person name="Bassil N.M."/>
            <person name="Lloyd J.R."/>
        </authorList>
    </citation>
    <scope>NUCLEOTIDE SEQUENCE [LARGE SCALE GENOMIC DNA]</scope>
    <source>
        <strain evidence="2 3">DSM 18345</strain>
    </source>
</reference>
<sequence>MKMKMTDLPGVGKKLSFINAENQMMAMIIHHSGKRELYFFEDADDDEAVFTFNLSSEETKQMGAQFLNTTLDTVMNEKLERLQLLRKQVIVEWVEIKRQPQFTGKTYSKFEKLLPDGVTVVGLFHDDDFDVSPSGDLTLQKGNTIMVVGKKEPIEQFLKICESEDH</sequence>
<gene>
    <name evidence="2" type="ORF">BKP37_06320</name>
</gene>
<dbReference type="Pfam" id="PF25991">
    <property type="entry name" value="KhtT_N"/>
    <property type="match status" value="1"/>
</dbReference>
<evidence type="ECO:0000313" key="3">
    <source>
        <dbReference type="Proteomes" id="UP000179524"/>
    </source>
</evidence>
<comment type="caution">
    <text evidence="2">The sequence shown here is derived from an EMBL/GenBank/DDBJ whole genome shotgun (WGS) entry which is preliminary data.</text>
</comment>
<dbReference type="RefSeq" id="WP_071308793.1">
    <property type="nucleotide sequence ID" value="NZ_MLQR01000009.1"/>
</dbReference>
<dbReference type="InterPro" id="IPR036721">
    <property type="entry name" value="RCK_C_sf"/>
</dbReference>
<dbReference type="EMBL" id="MLQR01000009">
    <property type="protein sequence ID" value="OIJ16374.1"/>
    <property type="molecule type" value="Genomic_DNA"/>
</dbReference>
<protein>
    <submittedName>
        <fullName evidence="2">Potassium transporter TrkA</fullName>
    </submittedName>
</protein>
<dbReference type="Pfam" id="PF02080">
    <property type="entry name" value="TrkA_C"/>
    <property type="match status" value="1"/>
</dbReference>
<dbReference type="AlphaFoldDB" id="A0A1S2LVL7"/>
<proteinExistence type="predicted"/>
<dbReference type="InterPro" id="IPR058776">
    <property type="entry name" value="KhtT-like_N"/>
</dbReference>
<dbReference type="PROSITE" id="PS51202">
    <property type="entry name" value="RCK_C"/>
    <property type="match status" value="1"/>
</dbReference>
<dbReference type="Proteomes" id="UP000179524">
    <property type="component" value="Unassembled WGS sequence"/>
</dbReference>
<feature type="domain" description="RCK C-terminal" evidence="1">
    <location>
        <begin position="79"/>
        <end position="163"/>
    </location>
</feature>
<dbReference type="SUPFAM" id="SSF116726">
    <property type="entry name" value="TrkA C-terminal domain-like"/>
    <property type="match status" value="1"/>
</dbReference>
<dbReference type="GO" id="GO:0006813">
    <property type="term" value="P:potassium ion transport"/>
    <property type="evidence" value="ECO:0007669"/>
    <property type="project" value="InterPro"/>
</dbReference>
<dbReference type="OrthoDB" id="67547at2"/>
<dbReference type="InterPro" id="IPR006037">
    <property type="entry name" value="RCK_C"/>
</dbReference>
<dbReference type="GO" id="GO:0008324">
    <property type="term" value="F:monoatomic cation transmembrane transporter activity"/>
    <property type="evidence" value="ECO:0007669"/>
    <property type="project" value="InterPro"/>
</dbReference>
<evidence type="ECO:0000313" key="2">
    <source>
        <dbReference type="EMBL" id="OIJ16374.1"/>
    </source>
</evidence>